<keyword evidence="1 2" id="KW-0732">Signal</keyword>
<dbReference type="PANTHER" id="PTHR35038">
    <property type="entry name" value="DISSIMILATORY SULFITE REDUCTASE SIRA"/>
    <property type="match status" value="1"/>
</dbReference>
<proteinExistence type="predicted"/>
<dbReference type="PANTHER" id="PTHR35038:SF6">
    <property type="entry name" value="SURFACE LOCALIZED DECAHEME CYTOCHROME C LIPOPROTEIN"/>
    <property type="match status" value="1"/>
</dbReference>
<dbReference type="EMBL" id="SMCO01000002">
    <property type="protein sequence ID" value="TCV89628.1"/>
    <property type="molecule type" value="Genomic_DNA"/>
</dbReference>
<evidence type="ECO:0000313" key="3">
    <source>
        <dbReference type="EMBL" id="TCV89628.1"/>
    </source>
</evidence>
<dbReference type="GO" id="GO:0016491">
    <property type="term" value="F:oxidoreductase activity"/>
    <property type="evidence" value="ECO:0007669"/>
    <property type="project" value="TreeGrafter"/>
</dbReference>
<name>A0A4R3YEN3_9PROT</name>
<dbReference type="Gene3D" id="1.10.1130.10">
    <property type="entry name" value="Flavocytochrome C3, Chain A"/>
    <property type="match status" value="1"/>
</dbReference>
<evidence type="ECO:0000256" key="2">
    <source>
        <dbReference type="SAM" id="SignalP"/>
    </source>
</evidence>
<feature type="chain" id="PRO_5020214708" description="Cytochrome c554/c'-like protein" evidence="2">
    <location>
        <begin position="21"/>
        <end position="644"/>
    </location>
</feature>
<dbReference type="InterPro" id="IPR051829">
    <property type="entry name" value="Multiheme_Cytochr_ET"/>
</dbReference>
<evidence type="ECO:0000256" key="1">
    <source>
        <dbReference type="ARBA" id="ARBA00022729"/>
    </source>
</evidence>
<dbReference type="InterPro" id="IPR036280">
    <property type="entry name" value="Multihaem_cyt_sf"/>
</dbReference>
<protein>
    <recommendedName>
        <fullName evidence="5">Cytochrome c554/c'-like protein</fullName>
    </recommendedName>
</protein>
<dbReference type="RefSeq" id="WP_124947060.1">
    <property type="nucleotide sequence ID" value="NZ_BHVT01000057.1"/>
</dbReference>
<comment type="caution">
    <text evidence="3">The sequence shown here is derived from an EMBL/GenBank/DDBJ whole genome shotgun (WGS) entry which is preliminary data.</text>
</comment>
<gene>
    <name evidence="3" type="ORF">EDC63_102148</name>
</gene>
<feature type="signal peptide" evidence="2">
    <location>
        <begin position="1"/>
        <end position="20"/>
    </location>
</feature>
<accession>A0A4R3YEN3</accession>
<sequence>MKMLSAVLFLLFIMAGTTHAASVVPNEAQMPGTQPHEIGEFDKAEQCSFCHGNYNKAVEPQHNWQGSMMSHAARDPVFWATMAVAEQDFNGSGDVCLRCHTSGGWTAGRSVPTDGSAMLERDKNGIECDTCHRMTNPDKSEYQGVQNSPFIAKTGTEGHYGSGQYVMWPKVSKLGPYADAVTKHPSLQSKFHRSPDFCGTCHDVSNPVTGDLAHNNGAQVPLAAGTYSGILGSKVETKAAFNNPPYKYGVVERTYSEYKASAWPTYKVTDYGKLPLNLRQGVVKKVYDQAQFAGKGGNYEDGTVRTFTCQTCHLPPTVGQASTTVHNEPKTRYDLPLHDLTGGNYWMPQAIQWLDSQVPSKLRLGSGLTPEQITSMNEGITRAKATLNSAAAMKAAKSTLVVTNLTGHKLISGYPEGRRMWLNFKWYNSSGVLIREDGKYGDMQVTIDGQTKTIRTLLDLKGTNTRIYEANGAMTQEWAKQLLLLGQPATRPLSFDRVTGAVDFTLGDLAKMKAGSTHETFHFILNNTVVKDNRIPPYGFKYDEAKKRNALPVPATQFNNPGPGGTYIYMDTVPLSPPNGAATAVISLMYQPTSWEYIQFLHLANDRTSSFLRDEGKNMLDAWLNTGMAEPYVMTSTTWNSSLR</sequence>
<organism evidence="3 4">
    <name type="scientific">Sulfurirhabdus autotrophica</name>
    <dbReference type="NCBI Taxonomy" id="1706046"/>
    <lineage>
        <taxon>Bacteria</taxon>
        <taxon>Pseudomonadati</taxon>
        <taxon>Pseudomonadota</taxon>
        <taxon>Betaproteobacteria</taxon>
        <taxon>Nitrosomonadales</taxon>
        <taxon>Sulfuricellaceae</taxon>
        <taxon>Sulfurirhabdus</taxon>
    </lineage>
</organism>
<dbReference type="Proteomes" id="UP000295367">
    <property type="component" value="Unassembled WGS sequence"/>
</dbReference>
<evidence type="ECO:0008006" key="5">
    <source>
        <dbReference type="Google" id="ProtNLM"/>
    </source>
</evidence>
<evidence type="ECO:0000313" key="4">
    <source>
        <dbReference type="Proteomes" id="UP000295367"/>
    </source>
</evidence>
<dbReference type="OrthoDB" id="9779283at2"/>
<keyword evidence="4" id="KW-1185">Reference proteome</keyword>
<reference evidence="3 4" key="1">
    <citation type="submission" date="2019-03" db="EMBL/GenBank/DDBJ databases">
        <title>Genomic Encyclopedia of Type Strains, Phase IV (KMG-IV): sequencing the most valuable type-strain genomes for metagenomic binning, comparative biology and taxonomic classification.</title>
        <authorList>
            <person name="Goeker M."/>
        </authorList>
    </citation>
    <scope>NUCLEOTIDE SEQUENCE [LARGE SCALE GENOMIC DNA]</scope>
    <source>
        <strain evidence="3 4">DSM 100309</strain>
    </source>
</reference>
<dbReference type="AlphaFoldDB" id="A0A4R3YEN3"/>
<dbReference type="SUPFAM" id="SSF48695">
    <property type="entry name" value="Multiheme cytochromes"/>
    <property type="match status" value="1"/>
</dbReference>